<dbReference type="InterPro" id="IPR003959">
    <property type="entry name" value="ATPase_AAA_core"/>
</dbReference>
<dbReference type="GO" id="GO:0005886">
    <property type="term" value="C:plasma membrane"/>
    <property type="evidence" value="ECO:0007669"/>
    <property type="project" value="TreeGrafter"/>
</dbReference>
<dbReference type="GO" id="GO:0005524">
    <property type="term" value="F:ATP binding"/>
    <property type="evidence" value="ECO:0007669"/>
    <property type="project" value="UniProtKB-KW"/>
</dbReference>
<evidence type="ECO:0000256" key="10">
    <source>
        <dbReference type="SAM" id="Phobius"/>
    </source>
</evidence>
<gene>
    <name evidence="12" type="primary">ftsH_3</name>
    <name evidence="12" type="ORF">NCTC12475_01366</name>
</gene>
<dbReference type="EC" id="3.4.24.-" evidence="12"/>
<evidence type="ECO:0000256" key="4">
    <source>
        <dbReference type="ARBA" id="ARBA00022741"/>
    </source>
</evidence>
<evidence type="ECO:0000256" key="2">
    <source>
        <dbReference type="ARBA" id="ARBA00022670"/>
    </source>
</evidence>
<keyword evidence="12" id="KW-0132">Cell division</keyword>
<keyword evidence="3" id="KW-0479">Metal-binding</keyword>
<keyword evidence="7 9" id="KW-0067">ATP-binding</keyword>
<dbReference type="GO" id="GO:0046872">
    <property type="term" value="F:metal ion binding"/>
    <property type="evidence" value="ECO:0007669"/>
    <property type="project" value="UniProtKB-KW"/>
</dbReference>
<name>A0A381DKZ7_9BACT</name>
<dbReference type="GO" id="GO:0016887">
    <property type="term" value="F:ATP hydrolysis activity"/>
    <property type="evidence" value="ECO:0007669"/>
    <property type="project" value="InterPro"/>
</dbReference>
<reference evidence="12 13" key="1">
    <citation type="submission" date="2018-06" db="EMBL/GenBank/DDBJ databases">
        <authorList>
            <consortium name="Pathogen Informatics"/>
            <person name="Doyle S."/>
        </authorList>
    </citation>
    <scope>NUCLEOTIDE SEQUENCE [LARGE SCALE GENOMIC DNA]</scope>
    <source>
        <strain evidence="12 13">NCTC12475</strain>
    </source>
</reference>
<keyword evidence="10" id="KW-0812">Transmembrane</keyword>
<dbReference type="GO" id="GO:0004222">
    <property type="term" value="F:metalloendopeptidase activity"/>
    <property type="evidence" value="ECO:0007669"/>
    <property type="project" value="InterPro"/>
</dbReference>
<dbReference type="SUPFAM" id="SSF52540">
    <property type="entry name" value="P-loop containing nucleoside triphosphate hydrolases"/>
    <property type="match status" value="1"/>
</dbReference>
<evidence type="ECO:0000313" key="12">
    <source>
        <dbReference type="EMBL" id="SUX11151.1"/>
    </source>
</evidence>
<keyword evidence="5 12" id="KW-0378">Hydrolase</keyword>
<dbReference type="FunFam" id="3.40.50.300:FF:000352">
    <property type="entry name" value="ATP-dependent zinc metalloprotease FTSH 7, chloroplastic"/>
    <property type="match status" value="1"/>
</dbReference>
<dbReference type="GO" id="GO:0051301">
    <property type="term" value="P:cell division"/>
    <property type="evidence" value="ECO:0007669"/>
    <property type="project" value="UniProtKB-KW"/>
</dbReference>
<dbReference type="EMBL" id="UFVD01000001">
    <property type="protein sequence ID" value="SUX11151.1"/>
    <property type="molecule type" value="Genomic_DNA"/>
</dbReference>
<keyword evidence="2 12" id="KW-0645">Protease</keyword>
<dbReference type="Proteomes" id="UP000254920">
    <property type="component" value="Unassembled WGS sequence"/>
</dbReference>
<dbReference type="Gene3D" id="1.10.8.60">
    <property type="match status" value="1"/>
</dbReference>
<dbReference type="STRING" id="32024.GCA_000788295_01606"/>
<keyword evidence="4 9" id="KW-0547">Nucleotide-binding</keyword>
<evidence type="ECO:0000259" key="11">
    <source>
        <dbReference type="SMART" id="SM00382"/>
    </source>
</evidence>
<evidence type="ECO:0000256" key="3">
    <source>
        <dbReference type="ARBA" id="ARBA00022723"/>
    </source>
</evidence>
<dbReference type="GO" id="GO:0005737">
    <property type="term" value="C:cytoplasm"/>
    <property type="evidence" value="ECO:0007669"/>
    <property type="project" value="UniProtKB-ARBA"/>
</dbReference>
<comment type="similarity">
    <text evidence="9">Belongs to the AAA ATPase family.</text>
</comment>
<feature type="transmembrane region" description="Helical" evidence="10">
    <location>
        <begin position="107"/>
        <end position="125"/>
    </location>
</feature>
<evidence type="ECO:0000256" key="9">
    <source>
        <dbReference type="RuleBase" id="RU003651"/>
    </source>
</evidence>
<evidence type="ECO:0000256" key="1">
    <source>
        <dbReference type="ARBA" id="ARBA00001947"/>
    </source>
</evidence>
<dbReference type="GO" id="GO:0030163">
    <property type="term" value="P:protein catabolic process"/>
    <property type="evidence" value="ECO:0007669"/>
    <property type="project" value="TreeGrafter"/>
</dbReference>
<proteinExistence type="inferred from homology"/>
<evidence type="ECO:0000256" key="8">
    <source>
        <dbReference type="ARBA" id="ARBA00023049"/>
    </source>
</evidence>
<dbReference type="AlphaFoldDB" id="A0A381DKZ7"/>
<dbReference type="CDD" id="cd19501">
    <property type="entry name" value="RecA-like_FtsH"/>
    <property type="match status" value="1"/>
</dbReference>
<keyword evidence="13" id="KW-1185">Reference proteome</keyword>
<feature type="domain" description="AAA+ ATPase" evidence="11">
    <location>
        <begin position="194"/>
        <end position="330"/>
    </location>
</feature>
<dbReference type="GO" id="GO:0004176">
    <property type="term" value="F:ATP-dependent peptidase activity"/>
    <property type="evidence" value="ECO:0007669"/>
    <property type="project" value="InterPro"/>
</dbReference>
<evidence type="ECO:0000256" key="6">
    <source>
        <dbReference type="ARBA" id="ARBA00022833"/>
    </source>
</evidence>
<dbReference type="Gene3D" id="1.20.58.760">
    <property type="entry name" value="Peptidase M41"/>
    <property type="match status" value="1"/>
</dbReference>
<keyword evidence="12" id="KW-0131">Cell cycle</keyword>
<dbReference type="PROSITE" id="PS00674">
    <property type="entry name" value="AAA"/>
    <property type="match status" value="1"/>
</dbReference>
<dbReference type="InterPro" id="IPR003960">
    <property type="entry name" value="ATPase_AAA_CS"/>
</dbReference>
<dbReference type="InterPro" id="IPR027417">
    <property type="entry name" value="P-loop_NTPase"/>
</dbReference>
<evidence type="ECO:0000256" key="5">
    <source>
        <dbReference type="ARBA" id="ARBA00022801"/>
    </source>
</evidence>
<dbReference type="SMART" id="SM00382">
    <property type="entry name" value="AAA"/>
    <property type="match status" value="1"/>
</dbReference>
<comment type="cofactor">
    <cofactor evidence="1">
        <name>Zn(2+)</name>
        <dbReference type="ChEBI" id="CHEBI:29105"/>
    </cofactor>
</comment>
<dbReference type="PANTHER" id="PTHR23076">
    <property type="entry name" value="METALLOPROTEASE M41 FTSH"/>
    <property type="match status" value="1"/>
</dbReference>
<organism evidence="12 13">
    <name type="scientific">Campylobacter sputorum subsp. sputorum</name>
    <dbReference type="NCBI Taxonomy" id="32024"/>
    <lineage>
        <taxon>Bacteria</taxon>
        <taxon>Pseudomonadati</taxon>
        <taxon>Campylobacterota</taxon>
        <taxon>Epsilonproteobacteria</taxon>
        <taxon>Campylobacterales</taxon>
        <taxon>Campylobacteraceae</taxon>
        <taxon>Campylobacter</taxon>
    </lineage>
</organism>
<dbReference type="InterPro" id="IPR041569">
    <property type="entry name" value="AAA_lid_3"/>
</dbReference>
<dbReference type="PANTHER" id="PTHR23076:SF97">
    <property type="entry name" value="ATP-DEPENDENT ZINC METALLOPROTEASE YME1L1"/>
    <property type="match status" value="1"/>
</dbReference>
<protein>
    <submittedName>
        <fullName evidence="12">Putative cell division protease FtsH-like protein</fullName>
        <ecNumber evidence="12">3.4.24.-</ecNumber>
    </submittedName>
</protein>
<keyword evidence="6" id="KW-0862">Zinc</keyword>
<dbReference type="Pfam" id="PF17862">
    <property type="entry name" value="AAA_lid_3"/>
    <property type="match status" value="1"/>
</dbReference>
<dbReference type="Gene3D" id="3.40.50.300">
    <property type="entry name" value="P-loop containing nucleotide triphosphate hydrolases"/>
    <property type="match status" value="1"/>
</dbReference>
<dbReference type="GO" id="GO:0006508">
    <property type="term" value="P:proteolysis"/>
    <property type="evidence" value="ECO:0007669"/>
    <property type="project" value="UniProtKB-KW"/>
</dbReference>
<dbReference type="InterPro" id="IPR003593">
    <property type="entry name" value="AAA+_ATPase"/>
</dbReference>
<accession>A0A381DKZ7</accession>
<dbReference type="SUPFAM" id="SSF140990">
    <property type="entry name" value="FtsH protease domain-like"/>
    <property type="match status" value="1"/>
</dbReference>
<feature type="transmembrane region" description="Helical" evidence="10">
    <location>
        <begin position="21"/>
        <end position="38"/>
    </location>
</feature>
<keyword evidence="10" id="KW-0472">Membrane</keyword>
<dbReference type="InterPro" id="IPR037219">
    <property type="entry name" value="Peptidase_M41-like"/>
</dbReference>
<keyword evidence="8" id="KW-0482">Metalloprotease</keyword>
<sequence length="561" mass="62858">MIMISKMKQIIANFKFTKIKIVVILAFILAILFGIVVFRNSPKTISLNAFDALVEQNVVSKAYIKDDFLIVIVNNQAYQVLSSGVDFNKTLRKIPIDQVKSSEFLDIFLSIVVFFMLCITIFFVVRKYKQKTSQTAVLQKNEDIENIINSSLTPVISNVKFEDVAGIDEIKSELTEVVDFLKNPSKYRHFGINLPKGVLMVGPPGVGKTLIAKAVAGEANVPFFYQSGSSFVQIYVGMGAKRVRELFAKAKSYAPSIIFIDEIDAVGKARGGGRNDEREATLNQLLTEMDGFEDSSGVIVIAATNKIEMMDDALLRSGRFDRRIFIPMPDMQSRVAILKTYLKNKQSEVDIMSIAKSTVGFSGAGIATLVNEAAIHTIRTGGGLITNDDFEAVQKSVLYGKRKTITYSDEEKEILSIYQAAKAICAFWLDFKFEKISMLEDKFINIENSIESKKHLLGKIKVYLAGMAALKIYRNDLYSNSKNDLEEAKQIAHKIAYEYGMSQSIFPNQIEVENIINEAFNEISEYLMGVKEQLLSVGAYIYKNESIDYLALKEILGQTYE</sequence>
<evidence type="ECO:0000256" key="7">
    <source>
        <dbReference type="ARBA" id="ARBA00022840"/>
    </source>
</evidence>
<evidence type="ECO:0000313" key="13">
    <source>
        <dbReference type="Proteomes" id="UP000254920"/>
    </source>
</evidence>
<keyword evidence="10" id="KW-1133">Transmembrane helix</keyword>
<dbReference type="Pfam" id="PF00004">
    <property type="entry name" value="AAA"/>
    <property type="match status" value="1"/>
</dbReference>